<protein>
    <submittedName>
        <fullName evidence="1">Uncharacterized protein</fullName>
    </submittedName>
</protein>
<dbReference type="HOGENOM" id="CLU_210131_0_0_9"/>
<name>Q72ZQ3_BACC1</name>
<dbReference type="AlphaFoldDB" id="Q72ZQ3"/>
<evidence type="ECO:0000313" key="2">
    <source>
        <dbReference type="Proteomes" id="UP000002527"/>
    </source>
</evidence>
<dbReference type="Proteomes" id="UP000002527">
    <property type="component" value="Chromosome"/>
</dbReference>
<gene>
    <name evidence="1" type="ordered locus">BCE_4615</name>
</gene>
<sequence>MTPKTSSFKLGNETYGTLKVMEVIAIKLYSIAV</sequence>
<organism evidence="1 2">
    <name type="scientific">Bacillus cereus (strain ATCC 10987 / NRS 248)</name>
    <dbReference type="NCBI Taxonomy" id="222523"/>
    <lineage>
        <taxon>Bacteria</taxon>
        <taxon>Bacillati</taxon>
        <taxon>Bacillota</taxon>
        <taxon>Bacilli</taxon>
        <taxon>Bacillales</taxon>
        <taxon>Bacillaceae</taxon>
        <taxon>Bacillus</taxon>
        <taxon>Bacillus cereus group</taxon>
    </lineage>
</organism>
<proteinExistence type="predicted"/>
<dbReference type="EMBL" id="AE017194">
    <property type="protein sequence ID" value="AAS43516.1"/>
    <property type="molecule type" value="Genomic_DNA"/>
</dbReference>
<evidence type="ECO:0000313" key="1">
    <source>
        <dbReference type="EMBL" id="AAS43516.1"/>
    </source>
</evidence>
<reference evidence="1 2" key="1">
    <citation type="journal article" date="2004" name="Nucleic Acids Res.">
        <title>The genome sequence of Bacillus cereus ATCC 10987 reveals metabolic adaptations and a large plasmid related to Bacillus anthracis pXO1.</title>
        <authorList>
            <person name="Rasko D.A."/>
            <person name="Ravel J."/>
            <person name="Okstad O.A."/>
            <person name="Helgason E."/>
            <person name="Cer R.Z."/>
            <person name="Jiang L."/>
            <person name="Shores K.A."/>
            <person name="Fouts D.E."/>
            <person name="Tourasse N.J."/>
            <person name="Angiuoli S.V."/>
            <person name="Kolonay J."/>
            <person name="Nelson W.C."/>
            <person name="Kolsto A.-B."/>
            <person name="Fraser C.M."/>
            <person name="Read T.D."/>
        </authorList>
    </citation>
    <scope>NUCLEOTIDE SEQUENCE [LARGE SCALE GENOMIC DNA]</scope>
    <source>
        <strain evidence="2">ATCC 10987 / NRS 248</strain>
    </source>
</reference>
<dbReference type="KEGG" id="bca:BCE_4615"/>
<accession>Q72ZQ3</accession>